<sequence>MHRSWRPQGRAHCAPSVCCADGTGCAQAVPAGSGKRLWANLV</sequence>
<keyword evidence="1" id="KW-1185">Reference proteome</keyword>
<evidence type="ECO:0000313" key="2">
    <source>
        <dbReference type="WBParaSite" id="maker-unitig_34600-snap-gene-0.3-mRNA-1"/>
    </source>
</evidence>
<accession>A0A1I8FHU7</accession>
<dbReference type="WBParaSite" id="maker-unitig_34600-snap-gene-0.3-mRNA-1">
    <property type="protein sequence ID" value="maker-unitig_34600-snap-gene-0.3-mRNA-1"/>
    <property type="gene ID" value="maker-unitig_34600-snap-gene-0.3"/>
</dbReference>
<reference evidence="2" key="1">
    <citation type="submission" date="2016-11" db="UniProtKB">
        <authorList>
            <consortium name="WormBaseParasite"/>
        </authorList>
    </citation>
    <scope>IDENTIFICATION</scope>
</reference>
<proteinExistence type="predicted"/>
<dbReference type="AlphaFoldDB" id="A0A1I8FHU7"/>
<organism evidence="1 2">
    <name type="scientific">Macrostomum lignano</name>
    <dbReference type="NCBI Taxonomy" id="282301"/>
    <lineage>
        <taxon>Eukaryota</taxon>
        <taxon>Metazoa</taxon>
        <taxon>Spiralia</taxon>
        <taxon>Lophotrochozoa</taxon>
        <taxon>Platyhelminthes</taxon>
        <taxon>Rhabditophora</taxon>
        <taxon>Macrostomorpha</taxon>
        <taxon>Macrostomida</taxon>
        <taxon>Macrostomidae</taxon>
        <taxon>Macrostomum</taxon>
    </lineage>
</organism>
<evidence type="ECO:0000313" key="1">
    <source>
        <dbReference type="Proteomes" id="UP000095280"/>
    </source>
</evidence>
<dbReference type="Proteomes" id="UP000095280">
    <property type="component" value="Unplaced"/>
</dbReference>
<name>A0A1I8FHU7_9PLAT</name>
<protein>
    <submittedName>
        <fullName evidence="2">Uncharacterized protein</fullName>
    </submittedName>
</protein>